<accession>A0ABW3S7C1</accession>
<dbReference type="RefSeq" id="WP_240269899.1">
    <property type="nucleotide sequence ID" value="NZ_JAKSXN010000034.1"/>
</dbReference>
<keyword evidence="2" id="KW-1185">Reference proteome</keyword>
<proteinExistence type="predicted"/>
<evidence type="ECO:0000313" key="2">
    <source>
        <dbReference type="Proteomes" id="UP001597211"/>
    </source>
</evidence>
<comment type="caution">
    <text evidence="1">The sequence shown here is derived from an EMBL/GenBank/DDBJ whole genome shotgun (WGS) entry which is preliminary data.</text>
</comment>
<evidence type="ECO:0000313" key="1">
    <source>
        <dbReference type="EMBL" id="MFD1180473.1"/>
    </source>
</evidence>
<reference evidence="2" key="1">
    <citation type="journal article" date="2019" name="Int. J. Syst. Evol. Microbiol.">
        <title>The Global Catalogue of Microorganisms (GCM) 10K type strain sequencing project: providing services to taxonomists for standard genome sequencing and annotation.</title>
        <authorList>
            <consortium name="The Broad Institute Genomics Platform"/>
            <consortium name="The Broad Institute Genome Sequencing Center for Infectious Disease"/>
            <person name="Wu L."/>
            <person name="Ma J."/>
        </authorList>
    </citation>
    <scope>NUCLEOTIDE SEQUENCE [LARGE SCALE GENOMIC DNA]</scope>
    <source>
        <strain evidence="2">CCUG 48216</strain>
    </source>
</reference>
<dbReference type="Proteomes" id="UP001597211">
    <property type="component" value="Unassembled WGS sequence"/>
</dbReference>
<dbReference type="EMBL" id="JBHTKZ010000003">
    <property type="protein sequence ID" value="MFD1180473.1"/>
    <property type="molecule type" value="Genomic_DNA"/>
</dbReference>
<name>A0ABW3S7C1_9BACL</name>
<protein>
    <submittedName>
        <fullName evidence="1">Uncharacterized protein</fullName>
    </submittedName>
</protein>
<organism evidence="1 2">
    <name type="scientific">Paenibacillus timonensis</name>
    <dbReference type="NCBI Taxonomy" id="225915"/>
    <lineage>
        <taxon>Bacteria</taxon>
        <taxon>Bacillati</taxon>
        <taxon>Bacillota</taxon>
        <taxon>Bacilli</taxon>
        <taxon>Bacillales</taxon>
        <taxon>Paenibacillaceae</taxon>
        <taxon>Paenibacillus</taxon>
    </lineage>
</organism>
<sequence length="137" mass="15398">MNVINGRIATSYPNLYTSAKTTEKPGWVQAEGPLPRLEVRRDLLEISDEARRIAADVTHEAVKVAIPDRPVGAPEDYVAADKLMEFVHPETYGKMTEAFTQGDAKSGLSLLLDFVRNIPAHPEWMESYRKNRQQATM</sequence>
<gene>
    <name evidence="1" type="ORF">ACFQ2Z_03800</name>
</gene>